<dbReference type="RefSeq" id="XP_062788082.1">
    <property type="nucleotide sequence ID" value="XM_062932031.1"/>
</dbReference>
<dbReference type="GeneID" id="87952378"/>
<dbReference type="Pfam" id="PF24137">
    <property type="entry name" value="DA_N"/>
    <property type="match status" value="2"/>
</dbReference>
<evidence type="ECO:0000313" key="4">
    <source>
        <dbReference type="Proteomes" id="UP001329825"/>
    </source>
</evidence>
<accession>A0ABZ1CSU3</accession>
<organism evidence="3 4">
    <name type="scientific">Kwoniella shivajii</name>
    <dbReference type="NCBI Taxonomy" id="564305"/>
    <lineage>
        <taxon>Eukaryota</taxon>
        <taxon>Fungi</taxon>
        <taxon>Dikarya</taxon>
        <taxon>Basidiomycota</taxon>
        <taxon>Agaricomycotina</taxon>
        <taxon>Tremellomycetes</taxon>
        <taxon>Tremellales</taxon>
        <taxon>Cryptococcaceae</taxon>
        <taxon>Kwoniella</taxon>
    </lineage>
</organism>
<dbReference type="Pfam" id="PF25581">
    <property type="entry name" value="AsqO_C"/>
    <property type="match status" value="1"/>
</dbReference>
<gene>
    <name evidence="3" type="ORF">IL334_000247</name>
</gene>
<feature type="domain" description="AsqO/PenF-like C-terminal" evidence="2">
    <location>
        <begin position="254"/>
        <end position="385"/>
    </location>
</feature>
<evidence type="ECO:0008006" key="5">
    <source>
        <dbReference type="Google" id="ProtNLM"/>
    </source>
</evidence>
<feature type="domain" description="Diels-Alderase N-terminal" evidence="1">
    <location>
        <begin position="164"/>
        <end position="246"/>
    </location>
</feature>
<proteinExistence type="predicted"/>
<keyword evidence="4" id="KW-1185">Reference proteome</keyword>
<dbReference type="InterPro" id="IPR057722">
    <property type="entry name" value="AsqO/PenF-like_C"/>
</dbReference>
<evidence type="ECO:0000259" key="1">
    <source>
        <dbReference type="Pfam" id="PF24137"/>
    </source>
</evidence>
<name>A0ABZ1CSU3_9TREE</name>
<dbReference type="EMBL" id="CP141881">
    <property type="protein sequence ID" value="WRT63342.1"/>
    <property type="molecule type" value="Genomic_DNA"/>
</dbReference>
<evidence type="ECO:0000259" key="2">
    <source>
        <dbReference type="Pfam" id="PF25581"/>
    </source>
</evidence>
<dbReference type="SUPFAM" id="SSF159245">
    <property type="entry name" value="AttH-like"/>
    <property type="match status" value="1"/>
</dbReference>
<dbReference type="InterPro" id="IPR056402">
    <property type="entry name" value="DA_N"/>
</dbReference>
<reference evidence="3 4" key="1">
    <citation type="submission" date="2024-01" db="EMBL/GenBank/DDBJ databases">
        <title>Comparative genomics of Cryptococcus and Kwoniella reveals pathogenesis evolution and contrasting modes of karyotype evolution via chromosome fusion or intercentromeric recombination.</title>
        <authorList>
            <person name="Coelho M.A."/>
            <person name="David-Palma M."/>
            <person name="Shea T."/>
            <person name="Bowers K."/>
            <person name="McGinley-Smith S."/>
            <person name="Mohammad A.W."/>
            <person name="Gnirke A."/>
            <person name="Yurkov A.M."/>
            <person name="Nowrousian M."/>
            <person name="Sun S."/>
            <person name="Cuomo C.A."/>
            <person name="Heitman J."/>
        </authorList>
    </citation>
    <scope>NUCLEOTIDE SEQUENCE [LARGE SCALE GENOMIC DNA]</scope>
    <source>
        <strain evidence="3">CBS 11374</strain>
    </source>
</reference>
<sequence length="392" mass="42864">MLTPKLSLLLAATFSHAKQARNYILPNLLNHSVPLDTTVGNESYDRPFITSHNLTTYEWWYFDAVAADGQSSVVISSLISPTVSGQGTQLLVQVIQLLGKSIRSILQYLIDFLIGYFCHLTVSPQGALFDKVIDYGPSGALYVSALGDGSSGVIGDGDFTWIGKADLSEYTLSLDLPEHNISGTVTLISAAKPFVGCDSFGAAATTDVFWWFNWINLMGDAVAVVDLKVGDQRIAFTGNGYHDKNWGPVPYAPHVGHWYWGHGRAGDYSVVWSRVVTTDNLTKAGGWITRGDEILYSGCVEDDSITVQPFGDNVTIPPNRPNDTQNIEGFHITVDGGENNRFAFTFDQNAYTNEKQGFYARWIGQFFGGKIGEEPCSGVAVTEQMGPFLSRV</sequence>
<feature type="domain" description="Diels-Alderase N-terminal" evidence="1">
    <location>
        <begin position="28"/>
        <end position="77"/>
    </location>
</feature>
<dbReference type="Proteomes" id="UP001329825">
    <property type="component" value="Chromosome 1"/>
</dbReference>
<protein>
    <recommendedName>
        <fullName evidence="5">AttH domain-containing protein</fullName>
    </recommendedName>
</protein>
<evidence type="ECO:0000313" key="3">
    <source>
        <dbReference type="EMBL" id="WRT63342.1"/>
    </source>
</evidence>